<name>A0AAE7W9Y1_9CAUD</name>
<accession>A0AAE7W9Y1</accession>
<dbReference type="GO" id="GO:0006260">
    <property type="term" value="P:DNA replication"/>
    <property type="evidence" value="ECO:0007669"/>
    <property type="project" value="InterPro"/>
</dbReference>
<dbReference type="PROSITE" id="PS00850">
    <property type="entry name" value="GLY_RADICAL_1"/>
    <property type="match status" value="1"/>
</dbReference>
<dbReference type="NCBIfam" id="TIGR02487">
    <property type="entry name" value="NrdD"/>
    <property type="match status" value="1"/>
</dbReference>
<dbReference type="GO" id="GO:0005524">
    <property type="term" value="F:ATP binding"/>
    <property type="evidence" value="ECO:0007669"/>
    <property type="project" value="UniProtKB-UniRule"/>
</dbReference>
<sequence length="717" mass="81839">MNKVRLVIKKDESIVKYDFNKIRSAVIKAAERANVKLYGEFWKPFQEKVESYLDEYPTESRVAGDDVVLTYTVHDLHVLVEQALKDVLPEVHRSYSQYRNYKTTFVKTMDELFKKTQATLYLGDRENANFDSTLASTKGSLIRGYLTKELYKQFILSKSELQAIEDGYIYIHDLRDLMFNTINCCLFDMETVLKGGFTMSSIEYVEPKSVLSALQVIGDITLSATAQQFGGFTIPEIDKTLIPYVKRSFKNHIADMEKYNIPMDGNYAWDKVKEELKQGFQSLEMKLNTVPCSRGDYAFTTLTFGNMDNLSPFDNAIQKMICEAILDVRMQGQGKKAKPVVFPKLVYLHSKKNHEENELQRELLEKAIECNTKAMYPDYLDIDQHGAVADAYKRSGKVISPMGCRAYLSPAYDDNGEEFYVGRANIGAVSLNLPMIWMKAKEEGKEFFEVLEHYLEMIRQIHIKRYQTLAETPVSTNPLAFTQGGLYKGFKDPSDVIGDEIVRKFTASFGITALNELHQLVFDKPLHEGDDKFISEVLAFIESKLTTYKKEDGYLYAMYGTPAESLCGTQLHQFREKYGVIKGVSDKEYFTNSFHMHVGAELTPFEKQDKEFDFFHHCNGGHIQYVRLPNKNNAKAIKAMVERGMGKGFYQGINFDLAICENCGHRPDGDVENCPECGSHDISVINRVCGYLGFTKLKGDTRMNDAKIAEIKDRKSM</sequence>
<keyword evidence="2 3" id="KW-0067">ATP-binding</keyword>
<dbReference type="GO" id="GO:0004748">
    <property type="term" value="F:ribonucleoside-diphosphate reductase activity, thioredoxin disulfide as acceptor"/>
    <property type="evidence" value="ECO:0007669"/>
    <property type="project" value="TreeGrafter"/>
</dbReference>
<evidence type="ECO:0000256" key="3">
    <source>
        <dbReference type="PROSITE-ProRule" id="PRU00492"/>
    </source>
</evidence>
<dbReference type="InterPro" id="IPR012833">
    <property type="entry name" value="NrdD"/>
</dbReference>
<evidence type="ECO:0000256" key="1">
    <source>
        <dbReference type="ARBA" id="ARBA00022741"/>
    </source>
</evidence>
<evidence type="ECO:0000259" key="4">
    <source>
        <dbReference type="PROSITE" id="PS51161"/>
    </source>
</evidence>
<feature type="domain" description="ATP-cone" evidence="4">
    <location>
        <begin position="5"/>
        <end position="106"/>
    </location>
</feature>
<gene>
    <name evidence="5" type="ORF">ZYZZX_34</name>
</gene>
<dbReference type="GO" id="GO:0009265">
    <property type="term" value="P:2'-deoxyribonucleotide biosynthetic process"/>
    <property type="evidence" value="ECO:0007669"/>
    <property type="project" value="TreeGrafter"/>
</dbReference>
<dbReference type="Pfam" id="PF03477">
    <property type="entry name" value="ATP-cone"/>
    <property type="match status" value="1"/>
</dbReference>
<organism evidence="5 6">
    <name type="scientific">Hafnia phage vB_HpaM_Zyzzx</name>
    <dbReference type="NCBI Taxonomy" id="2836109"/>
    <lineage>
        <taxon>Viruses</taxon>
        <taxon>Duplodnaviria</taxon>
        <taxon>Heunggongvirae</taxon>
        <taxon>Uroviricota</taxon>
        <taxon>Caudoviricetes</taxon>
        <taxon>Andersonviridae</taxon>
        <taxon>Andersonviridae incertae sedis</taxon>
        <taxon>Daniellevirus</taxon>
        <taxon>Daniellevirus Zyzzx</taxon>
    </lineage>
</organism>
<keyword evidence="1 3" id="KW-0547">Nucleotide-binding</keyword>
<evidence type="ECO:0000313" key="6">
    <source>
        <dbReference type="Proteomes" id="UP000827415"/>
    </source>
</evidence>
<dbReference type="PANTHER" id="PTHR21075:SF0">
    <property type="entry name" value="ANAEROBIC RIBONUCLEOSIDE-TRIPHOSPHATE REDUCTASE"/>
    <property type="match status" value="1"/>
</dbReference>
<dbReference type="Gene3D" id="3.20.70.20">
    <property type="match status" value="1"/>
</dbReference>
<evidence type="ECO:0000313" key="5">
    <source>
        <dbReference type="EMBL" id="QYA57262.1"/>
    </source>
</evidence>
<dbReference type="EMBL" id="MW749004">
    <property type="protein sequence ID" value="QYA57262.1"/>
    <property type="molecule type" value="Genomic_DNA"/>
</dbReference>
<dbReference type="InterPro" id="IPR005144">
    <property type="entry name" value="ATP-cone_dom"/>
</dbReference>
<reference evidence="5 6" key="1">
    <citation type="submission" date="2021-03" db="EMBL/GenBank/DDBJ databases">
        <authorList>
            <person name="Thompson D.W."/>
            <person name="Brown H.M.F."/>
            <person name="Thompson S.D."/>
            <person name="Grose J.H."/>
        </authorList>
    </citation>
    <scope>NUCLEOTIDE SEQUENCE [LARGE SCALE GENOMIC DNA]</scope>
</reference>
<dbReference type="Proteomes" id="UP000827415">
    <property type="component" value="Segment"/>
</dbReference>
<dbReference type="GO" id="GO:0008998">
    <property type="term" value="F:ribonucleoside-triphosphate reductase (thioredoxin) activity"/>
    <property type="evidence" value="ECO:0007669"/>
    <property type="project" value="InterPro"/>
</dbReference>
<keyword evidence="6" id="KW-1185">Reference proteome</keyword>
<dbReference type="PROSITE" id="PS51161">
    <property type="entry name" value="ATP_CONE"/>
    <property type="match status" value="1"/>
</dbReference>
<dbReference type="PANTHER" id="PTHR21075">
    <property type="entry name" value="ANAEROBIC RIBONUCLEOSIDE-TRIPHOSPHATE REDUCTASE"/>
    <property type="match status" value="1"/>
</dbReference>
<dbReference type="SUPFAM" id="SSF51998">
    <property type="entry name" value="PFL-like glycyl radical enzymes"/>
    <property type="match status" value="1"/>
</dbReference>
<dbReference type="InterPro" id="IPR019777">
    <property type="entry name" value="Form_AcTrfase_GR_CS"/>
</dbReference>
<dbReference type="Pfam" id="PF13597">
    <property type="entry name" value="NRDD"/>
    <property type="match status" value="1"/>
</dbReference>
<evidence type="ECO:0000256" key="2">
    <source>
        <dbReference type="ARBA" id="ARBA00022840"/>
    </source>
</evidence>
<protein>
    <submittedName>
        <fullName evidence="5">Anaerobic nucleoside diphosphate reductase</fullName>
    </submittedName>
</protein>
<proteinExistence type="predicted"/>